<sequence length="474" mass="51663">MAAQPKAPPLAKAWREAGSVPAESRRLARSLPRDSRAAAPPRPSAAGQAAETGDADCAPARCGARHSRGCARHVVAAADCHLQPLCVRRHGQWASVADAAAVLPLRSPWPAKHVRDGLHLCQPSVGLQACVRHAQRRGADLRLAPQAVHGPRLGHALGRRPPARRPPDAHSAARLDHLPVHDRLVPPRRLRRRRGAGVEAHRRAGQRHHALARHQPGILLLPVVVPHRAAAARPVGLLPEPDDGGELAADVRRRYPRRAAAEAGDVWHTALLAALPAHHLRPALQERLVVRLHAGGHVARVRAHVCDRHRGDPRDHGARLRGSHLRRRHHVHEPGDERGQRHQQPPPRRLAVQHEQRRAQGVRPWTRTAKRVGGRRVVRGGAVEHGVAHAARHRHRLPLAPLPAPDAEPKGGGAPARGAAPQPRRRLGDACAARLPRHLRHGAPSRHDPRRAANLPADGLPRDRRRKGVLGPRC</sequence>
<evidence type="ECO:0000256" key="1">
    <source>
        <dbReference type="SAM" id="MobiDB-lite"/>
    </source>
</evidence>
<name>A0A0D3KJN9_EMIH1</name>
<evidence type="ECO:0000313" key="3">
    <source>
        <dbReference type="Proteomes" id="UP000013827"/>
    </source>
</evidence>
<feature type="region of interest" description="Disordered" evidence="1">
    <location>
        <begin position="151"/>
        <end position="173"/>
    </location>
</feature>
<dbReference type="PaxDb" id="2903-EOD35974"/>
<feature type="compositionally biased region" description="Basic and acidic residues" evidence="1">
    <location>
        <begin position="308"/>
        <end position="318"/>
    </location>
</feature>
<reference evidence="3" key="1">
    <citation type="journal article" date="2013" name="Nature">
        <title>Pan genome of the phytoplankton Emiliania underpins its global distribution.</title>
        <authorList>
            <person name="Read B.A."/>
            <person name="Kegel J."/>
            <person name="Klute M.J."/>
            <person name="Kuo A."/>
            <person name="Lefebvre S.C."/>
            <person name="Maumus F."/>
            <person name="Mayer C."/>
            <person name="Miller J."/>
            <person name="Monier A."/>
            <person name="Salamov A."/>
            <person name="Young J."/>
            <person name="Aguilar M."/>
            <person name="Claverie J.M."/>
            <person name="Frickenhaus S."/>
            <person name="Gonzalez K."/>
            <person name="Herman E.K."/>
            <person name="Lin Y.C."/>
            <person name="Napier J."/>
            <person name="Ogata H."/>
            <person name="Sarno A.F."/>
            <person name="Shmutz J."/>
            <person name="Schroeder D."/>
            <person name="de Vargas C."/>
            <person name="Verret F."/>
            <person name="von Dassow P."/>
            <person name="Valentin K."/>
            <person name="Van de Peer Y."/>
            <person name="Wheeler G."/>
            <person name="Dacks J.B."/>
            <person name="Delwiche C.F."/>
            <person name="Dyhrman S.T."/>
            <person name="Glockner G."/>
            <person name="John U."/>
            <person name="Richards T."/>
            <person name="Worden A.Z."/>
            <person name="Zhang X."/>
            <person name="Grigoriev I.V."/>
            <person name="Allen A.E."/>
            <person name="Bidle K."/>
            <person name="Borodovsky M."/>
            <person name="Bowler C."/>
            <person name="Brownlee C."/>
            <person name="Cock J.M."/>
            <person name="Elias M."/>
            <person name="Gladyshev V.N."/>
            <person name="Groth M."/>
            <person name="Guda C."/>
            <person name="Hadaegh A."/>
            <person name="Iglesias-Rodriguez M.D."/>
            <person name="Jenkins J."/>
            <person name="Jones B.M."/>
            <person name="Lawson T."/>
            <person name="Leese F."/>
            <person name="Lindquist E."/>
            <person name="Lobanov A."/>
            <person name="Lomsadze A."/>
            <person name="Malik S.B."/>
            <person name="Marsh M.E."/>
            <person name="Mackinder L."/>
            <person name="Mock T."/>
            <person name="Mueller-Roeber B."/>
            <person name="Pagarete A."/>
            <person name="Parker M."/>
            <person name="Probert I."/>
            <person name="Quesneville H."/>
            <person name="Raines C."/>
            <person name="Rensing S.A."/>
            <person name="Riano-Pachon D.M."/>
            <person name="Richier S."/>
            <person name="Rokitta S."/>
            <person name="Shiraiwa Y."/>
            <person name="Soanes D.M."/>
            <person name="van der Giezen M."/>
            <person name="Wahlund T.M."/>
            <person name="Williams B."/>
            <person name="Wilson W."/>
            <person name="Wolfe G."/>
            <person name="Wurch L.L."/>
        </authorList>
    </citation>
    <scope>NUCLEOTIDE SEQUENCE</scope>
</reference>
<accession>A0A0D3KJN9</accession>
<evidence type="ECO:0000313" key="2">
    <source>
        <dbReference type="EnsemblProtists" id="EOD35974"/>
    </source>
</evidence>
<feature type="compositionally biased region" description="Basic residues" evidence="1">
    <location>
        <begin position="319"/>
        <end position="331"/>
    </location>
</feature>
<feature type="region of interest" description="Disordered" evidence="1">
    <location>
        <begin position="191"/>
        <end position="210"/>
    </location>
</feature>
<proteinExistence type="predicted"/>
<dbReference type="Proteomes" id="UP000013827">
    <property type="component" value="Unassembled WGS sequence"/>
</dbReference>
<feature type="region of interest" description="Disordered" evidence="1">
    <location>
        <begin position="1"/>
        <end position="56"/>
    </location>
</feature>
<protein>
    <submittedName>
        <fullName evidence="2">Uncharacterized protein</fullName>
    </submittedName>
</protein>
<feature type="compositionally biased region" description="Low complexity" evidence="1">
    <location>
        <begin position="1"/>
        <end position="12"/>
    </location>
</feature>
<organism evidence="2 3">
    <name type="scientific">Emiliania huxleyi (strain CCMP1516)</name>
    <dbReference type="NCBI Taxonomy" id="280463"/>
    <lineage>
        <taxon>Eukaryota</taxon>
        <taxon>Haptista</taxon>
        <taxon>Haptophyta</taxon>
        <taxon>Prymnesiophyceae</taxon>
        <taxon>Isochrysidales</taxon>
        <taxon>Noelaerhabdaceae</taxon>
        <taxon>Emiliania</taxon>
    </lineage>
</organism>
<feature type="region of interest" description="Disordered" evidence="1">
    <location>
        <begin position="399"/>
        <end position="474"/>
    </location>
</feature>
<dbReference type="EnsemblProtists" id="EOD35974">
    <property type="protein sequence ID" value="EOD35974"/>
    <property type="gene ID" value="EMIHUDRAFT_467315"/>
</dbReference>
<keyword evidence="3" id="KW-1185">Reference proteome</keyword>
<dbReference type="AlphaFoldDB" id="A0A0D3KJN9"/>
<feature type="region of interest" description="Disordered" evidence="1">
    <location>
        <begin position="308"/>
        <end position="367"/>
    </location>
</feature>
<reference evidence="2" key="2">
    <citation type="submission" date="2024-10" db="UniProtKB">
        <authorList>
            <consortium name="EnsemblProtists"/>
        </authorList>
    </citation>
    <scope>IDENTIFICATION</scope>
</reference>
<feature type="compositionally biased region" description="Basic and acidic residues" evidence="1">
    <location>
        <begin position="23"/>
        <end position="36"/>
    </location>
</feature>
<feature type="compositionally biased region" description="Basic residues" evidence="1">
    <location>
        <begin position="435"/>
        <end position="444"/>
    </location>
</feature>